<dbReference type="InterPro" id="IPR018376">
    <property type="entry name" value="Enoyl-CoA_hyd/isom_CS"/>
</dbReference>
<evidence type="ECO:0000256" key="1">
    <source>
        <dbReference type="ARBA" id="ARBA00005254"/>
    </source>
</evidence>
<reference evidence="7" key="1">
    <citation type="submission" date="2020-09" db="EMBL/GenBank/DDBJ databases">
        <title>Sphingomonas sp., a new species isolated from pork steak.</title>
        <authorList>
            <person name="Heidler von Heilborn D."/>
        </authorList>
    </citation>
    <scope>NUCLEOTIDE SEQUENCE [LARGE SCALE GENOMIC DNA]</scope>
</reference>
<name>A0A974NVP3_9SPHN</name>
<evidence type="ECO:0000313" key="6">
    <source>
        <dbReference type="EMBL" id="QQV77663.1"/>
    </source>
</evidence>
<keyword evidence="3" id="KW-0456">Lyase</keyword>
<gene>
    <name evidence="6" type="ORF">H5J25_02350</name>
</gene>
<feature type="compositionally biased region" description="Basic and acidic residues" evidence="5">
    <location>
        <begin position="303"/>
        <end position="313"/>
    </location>
</feature>
<proteinExistence type="inferred from homology"/>
<accession>A0A974NVP3</accession>
<dbReference type="KEGG" id="sari:H5J25_02350"/>
<evidence type="ECO:0000313" key="7">
    <source>
        <dbReference type="Proteomes" id="UP000595894"/>
    </source>
</evidence>
<dbReference type="AlphaFoldDB" id="A0A974NVP3"/>
<dbReference type="Gene3D" id="1.10.12.10">
    <property type="entry name" value="Lyase 2-enoyl-coa Hydratase, Chain A, domain 2"/>
    <property type="match status" value="1"/>
</dbReference>
<evidence type="ECO:0000256" key="2">
    <source>
        <dbReference type="ARBA" id="ARBA00023098"/>
    </source>
</evidence>
<dbReference type="CDD" id="cd06558">
    <property type="entry name" value="crotonase-like"/>
    <property type="match status" value="1"/>
</dbReference>
<comment type="similarity">
    <text evidence="1 4">Belongs to the enoyl-CoA hydratase/isomerase family.</text>
</comment>
<dbReference type="FunFam" id="3.90.226.10:FF:000009">
    <property type="entry name" value="Carnitinyl-CoA dehydratase"/>
    <property type="match status" value="1"/>
</dbReference>
<dbReference type="GO" id="GO:0006635">
    <property type="term" value="P:fatty acid beta-oxidation"/>
    <property type="evidence" value="ECO:0007669"/>
    <property type="project" value="TreeGrafter"/>
</dbReference>
<dbReference type="PROSITE" id="PS00166">
    <property type="entry name" value="ENOYL_COA_HYDRATASE"/>
    <property type="match status" value="1"/>
</dbReference>
<evidence type="ECO:0000256" key="4">
    <source>
        <dbReference type="RuleBase" id="RU003707"/>
    </source>
</evidence>
<dbReference type="Proteomes" id="UP000595894">
    <property type="component" value="Chromosome"/>
</dbReference>
<dbReference type="SUPFAM" id="SSF52096">
    <property type="entry name" value="ClpP/crotonase"/>
    <property type="match status" value="1"/>
</dbReference>
<dbReference type="PANTHER" id="PTHR11941">
    <property type="entry name" value="ENOYL-COA HYDRATASE-RELATED"/>
    <property type="match status" value="1"/>
</dbReference>
<feature type="compositionally biased region" description="Gly residues" evidence="5">
    <location>
        <begin position="40"/>
        <end position="49"/>
    </location>
</feature>
<dbReference type="Pfam" id="PF00378">
    <property type="entry name" value="ECH_1"/>
    <property type="match status" value="1"/>
</dbReference>
<organism evidence="6 7">
    <name type="scientific">Sphingomonas aliaeris</name>
    <dbReference type="NCBI Taxonomy" id="2759526"/>
    <lineage>
        <taxon>Bacteria</taxon>
        <taxon>Pseudomonadati</taxon>
        <taxon>Pseudomonadota</taxon>
        <taxon>Alphaproteobacteria</taxon>
        <taxon>Sphingomonadales</taxon>
        <taxon>Sphingomonadaceae</taxon>
        <taxon>Sphingomonas</taxon>
    </lineage>
</organism>
<dbReference type="Gene3D" id="3.90.226.10">
    <property type="entry name" value="2-enoyl-CoA Hydratase, Chain A, domain 1"/>
    <property type="match status" value="1"/>
</dbReference>
<keyword evidence="2" id="KW-0443">Lipid metabolism</keyword>
<dbReference type="EMBL" id="CP061035">
    <property type="protein sequence ID" value="QQV77663.1"/>
    <property type="molecule type" value="Genomic_DNA"/>
</dbReference>
<dbReference type="GO" id="GO:0016829">
    <property type="term" value="F:lyase activity"/>
    <property type="evidence" value="ECO:0007669"/>
    <property type="project" value="UniProtKB-KW"/>
</dbReference>
<dbReference type="InterPro" id="IPR001753">
    <property type="entry name" value="Enoyl-CoA_hydra/iso"/>
</dbReference>
<feature type="region of interest" description="Disordered" evidence="5">
    <location>
        <begin position="35"/>
        <end position="55"/>
    </location>
</feature>
<evidence type="ECO:0000256" key="3">
    <source>
        <dbReference type="ARBA" id="ARBA00023239"/>
    </source>
</evidence>
<protein>
    <submittedName>
        <fullName evidence="6">Enoyl-CoA hydratase/isomerase family protein</fullName>
    </submittedName>
</protein>
<keyword evidence="7" id="KW-1185">Reference proteome</keyword>
<dbReference type="InterPro" id="IPR014748">
    <property type="entry name" value="Enoyl-CoA_hydra_C"/>
</dbReference>
<dbReference type="InterPro" id="IPR029045">
    <property type="entry name" value="ClpP/crotonase-like_dom_sf"/>
</dbReference>
<evidence type="ECO:0000256" key="5">
    <source>
        <dbReference type="SAM" id="MobiDB-lite"/>
    </source>
</evidence>
<feature type="region of interest" description="Disordered" evidence="5">
    <location>
        <begin position="298"/>
        <end position="319"/>
    </location>
</feature>
<sequence length="319" mass="33704">MQGARRRGADHSRLVRCGRGAGCHSRTALRRRWAQHRAGGHPGTQGGAECGDRRAPGRVDRRLSGGFASVDVADGIATVTLRRAERRNALHPAAHHELAEHWDRLAADPTLRVVILTGEGPVFCAGYDLLDNLDTGVMDLPASGFGGLTRRTDFPVPLIAAVNGPAMGGGFEMALACDLIVASDTARFALPEPKVGWAALGGGIQRLPRAIGIKQAMGMILTGRTIDAEEALALGLINDVAPAELLIDAARRWAGQIVACAPIAVRCSKQAAYAGLDMPLAAALDPANHPLASAVLASDDAEEGKRAFADRRPPRWRNQ</sequence>
<dbReference type="PANTHER" id="PTHR11941:SF169">
    <property type="entry name" value="(7AS)-7A-METHYL-1,5-DIOXO-2,3,5,6,7,7A-HEXAHYDRO-1H-INDENE-CARBOXYL-COA HYDROLASE"/>
    <property type="match status" value="1"/>
</dbReference>